<sequence length="203" mass="22042">MPDTSASQNQSQSQAAKNSSGANPSSSSKPDPFCLSQYIKGTDDPWSVYNMTYSNSSDSSDSSTDKKMNPGGRERYRVKSYTSVTRGKKDEQREPASNMIGPSCPGHAAEHGLTRGTERDQGIITSSSKGFLGGRLGPVSNHVGPLLKPCTSACRSKSLSIASLFSPCTPWSQKDKSEKKKAKAQQDQKDEKEKKQKDERLSK</sequence>
<dbReference type="Proteomes" id="UP000002035">
    <property type="component" value="Unassembled WGS sequence"/>
</dbReference>
<evidence type="ECO:0000313" key="2">
    <source>
        <dbReference type="EMBL" id="EEQ35225.1"/>
    </source>
</evidence>
<feature type="compositionally biased region" description="Basic and acidic residues" evidence="1">
    <location>
        <begin position="108"/>
        <end position="121"/>
    </location>
</feature>
<dbReference type="RefSeq" id="XP_002842961.1">
    <property type="nucleotide sequence ID" value="XM_002842915.1"/>
</dbReference>
<evidence type="ECO:0000256" key="1">
    <source>
        <dbReference type="SAM" id="MobiDB-lite"/>
    </source>
</evidence>
<protein>
    <submittedName>
        <fullName evidence="2">Uncharacterized protein</fullName>
    </submittedName>
</protein>
<feature type="region of interest" description="Disordered" evidence="1">
    <location>
        <begin position="165"/>
        <end position="203"/>
    </location>
</feature>
<dbReference type="VEuPathDB" id="FungiDB:MCYG_08044"/>
<dbReference type="GeneID" id="9227843"/>
<reference evidence="3" key="1">
    <citation type="journal article" date="2012" name="MBio">
        <title>Comparative genome analysis of Trichophyton rubrum and related dermatophytes reveals candidate genes involved in infection.</title>
        <authorList>
            <person name="Martinez D.A."/>
            <person name="Oliver B.G."/>
            <person name="Graeser Y."/>
            <person name="Goldberg J.M."/>
            <person name="Li W."/>
            <person name="Martinez-Rossi N.M."/>
            <person name="Monod M."/>
            <person name="Shelest E."/>
            <person name="Barton R.C."/>
            <person name="Birch E."/>
            <person name="Brakhage A.A."/>
            <person name="Chen Z."/>
            <person name="Gurr S.J."/>
            <person name="Heiman D."/>
            <person name="Heitman J."/>
            <person name="Kosti I."/>
            <person name="Rossi A."/>
            <person name="Saif S."/>
            <person name="Samalova M."/>
            <person name="Saunders C.W."/>
            <person name="Shea T."/>
            <person name="Summerbell R.C."/>
            <person name="Xu J."/>
            <person name="Young S."/>
            <person name="Zeng Q."/>
            <person name="Birren B.W."/>
            <person name="Cuomo C.A."/>
            <person name="White T.C."/>
        </authorList>
    </citation>
    <scope>NUCLEOTIDE SEQUENCE [LARGE SCALE GENOMIC DNA]</scope>
    <source>
        <strain evidence="3">ATCC MYA-4605 / CBS 113480</strain>
    </source>
</reference>
<name>C5FZC2_ARTOC</name>
<keyword evidence="3" id="KW-1185">Reference proteome</keyword>
<accession>C5FZC2</accession>
<dbReference type="AlphaFoldDB" id="C5FZC2"/>
<organism evidence="2 3">
    <name type="scientific">Arthroderma otae (strain ATCC MYA-4605 / CBS 113480)</name>
    <name type="common">Microsporum canis</name>
    <dbReference type="NCBI Taxonomy" id="554155"/>
    <lineage>
        <taxon>Eukaryota</taxon>
        <taxon>Fungi</taxon>
        <taxon>Dikarya</taxon>
        <taxon>Ascomycota</taxon>
        <taxon>Pezizomycotina</taxon>
        <taxon>Eurotiomycetes</taxon>
        <taxon>Eurotiomycetidae</taxon>
        <taxon>Onygenales</taxon>
        <taxon>Arthrodermataceae</taxon>
        <taxon>Microsporum</taxon>
    </lineage>
</organism>
<proteinExistence type="predicted"/>
<evidence type="ECO:0000313" key="3">
    <source>
        <dbReference type="Proteomes" id="UP000002035"/>
    </source>
</evidence>
<feature type="compositionally biased region" description="Low complexity" evidence="1">
    <location>
        <begin position="49"/>
        <end position="62"/>
    </location>
</feature>
<gene>
    <name evidence="2" type="ORF">MCYG_08044</name>
</gene>
<feature type="compositionally biased region" description="Basic and acidic residues" evidence="1">
    <location>
        <begin position="63"/>
        <end position="77"/>
    </location>
</feature>
<feature type="compositionally biased region" description="Basic and acidic residues" evidence="1">
    <location>
        <begin position="173"/>
        <end position="203"/>
    </location>
</feature>
<dbReference type="HOGENOM" id="CLU_1348645_0_0_1"/>
<feature type="compositionally biased region" description="Low complexity" evidence="1">
    <location>
        <begin position="1"/>
        <end position="30"/>
    </location>
</feature>
<dbReference type="EMBL" id="DS995708">
    <property type="protein sequence ID" value="EEQ35225.1"/>
    <property type="molecule type" value="Genomic_DNA"/>
</dbReference>
<feature type="region of interest" description="Disordered" evidence="1">
    <location>
        <begin position="1"/>
        <end position="135"/>
    </location>
</feature>